<evidence type="ECO:0000256" key="4">
    <source>
        <dbReference type="ARBA" id="ARBA00022723"/>
    </source>
</evidence>
<feature type="compositionally biased region" description="Basic and acidic residues" evidence="10">
    <location>
        <begin position="1"/>
        <end position="17"/>
    </location>
</feature>
<keyword evidence="7" id="KW-0805">Transcription regulation</keyword>
<dbReference type="GO" id="GO:0061630">
    <property type="term" value="F:ubiquitin protein ligase activity"/>
    <property type="evidence" value="ECO:0007669"/>
    <property type="project" value="UniProtKB-EC"/>
</dbReference>
<dbReference type="GO" id="GO:0008270">
    <property type="term" value="F:zinc ion binding"/>
    <property type="evidence" value="ECO:0007669"/>
    <property type="project" value="UniProtKB-KW"/>
</dbReference>
<sequence>MSRDAEVSVKQENHNDDNVASDDREDAVEDLDFEDDGHNCSICLQELVDRTVIPTCSHEFCFECLLIWTEQSRKCPLCNQNTGDHLIHNIRSNYDYQRHYLNPLRTSPKPALAVRSTAAAPIRRRRAEREWGRRAARQAESDRLDESIRKRRWVYQHGLYAKHVASNSFTRYRPYPTPAQFAGSHDLIARTTAFLRRELQVWVNLDVEFLTTFIISIMKSIDIRAESAIKLLAEFLDMDSPYVEGNRHPNAEHFAHEVYSFVRSPYKDLFVYDRVVQYDADIAYTPEARGDHPDHVLARHAPRSDARDPTHGPGTDRPLVNEDGRPKGDITPPNFLAFSPSPMRGVSPSGDDGDASEDKSTARRSTREHDVGANTHERGREGILSEKARGKLPLRGERHHHTRGHDVGISPNLGSAQTPAVGRNTVSEEREVPAVEENVLEAAPPREGVAEGTKASSTPFESISEEKGERRKKPPRPFSLRDSVHAHILGSRPARTELQRTHQPSVSSKQVFTQGGAAPSERPPALLARLSDPISTSFGPEKMVARSHRPALLERLSDRLTEGSTSSNKSPGKPDSAESHTPEGEHTAPPSTPSEQLRARRSPGHLRKQDGHAARAAPLVSPAPLDAEQEVDKGATGSQASSAADEGRARLLRRLMKERNAVHREPEPAAVDNAQSLAMEAELRSRAKVRMRLAALKGDV</sequence>
<dbReference type="PROSITE" id="PS00518">
    <property type="entry name" value="ZF_RING_1"/>
    <property type="match status" value="1"/>
</dbReference>
<reference evidence="12 13" key="1">
    <citation type="journal article" date="2010" name="Nat. Biotechnol.">
        <title>Genome sequence of the model mushroom Schizophyllum commune.</title>
        <authorList>
            <person name="Ohm R.A."/>
            <person name="de Jong J.F."/>
            <person name="Lugones L.G."/>
            <person name="Aerts A."/>
            <person name="Kothe E."/>
            <person name="Stajich J.E."/>
            <person name="de Vries R.P."/>
            <person name="Record E."/>
            <person name="Levasseur A."/>
            <person name="Baker S.E."/>
            <person name="Bartholomew K.A."/>
            <person name="Coutinho P.M."/>
            <person name="Erdmann S."/>
            <person name="Fowler T.J."/>
            <person name="Gathman A.C."/>
            <person name="Lombard V."/>
            <person name="Henrissat B."/>
            <person name="Knabe N."/>
            <person name="Kuees U."/>
            <person name="Lilly W.W."/>
            <person name="Lindquist E."/>
            <person name="Lucas S."/>
            <person name="Magnuson J.K."/>
            <person name="Piumi F."/>
            <person name="Raudaskoski M."/>
            <person name="Salamov A."/>
            <person name="Schmutz J."/>
            <person name="Schwarze F.W.M.R."/>
            <person name="vanKuyk P.A."/>
            <person name="Horton J.S."/>
            <person name="Grigoriev I.V."/>
            <person name="Woesten H.A.B."/>
        </authorList>
    </citation>
    <scope>NUCLEOTIDE SEQUENCE [LARGE SCALE GENOMIC DNA]</scope>
    <source>
        <strain evidence="13">H4-8 / FGSC 9210</strain>
    </source>
</reference>
<keyword evidence="3" id="KW-0808">Transferase</keyword>
<evidence type="ECO:0000256" key="1">
    <source>
        <dbReference type="ARBA" id="ARBA00000900"/>
    </source>
</evidence>
<evidence type="ECO:0000256" key="5">
    <source>
        <dbReference type="ARBA" id="ARBA00022771"/>
    </source>
</evidence>
<accession>D8Q7J7</accession>
<feature type="compositionally biased region" description="Basic and acidic residues" evidence="10">
    <location>
        <begin position="319"/>
        <end position="328"/>
    </location>
</feature>
<evidence type="ECO:0000256" key="7">
    <source>
        <dbReference type="ARBA" id="ARBA00023015"/>
    </source>
</evidence>
<feature type="region of interest" description="Disordered" evidence="10">
    <location>
        <begin position="1"/>
        <end position="23"/>
    </location>
</feature>
<dbReference type="PROSITE" id="PS50089">
    <property type="entry name" value="ZF_RING_2"/>
    <property type="match status" value="1"/>
</dbReference>
<dbReference type="STRING" id="578458.D8Q7J7"/>
<dbReference type="PANTHER" id="PTHR46077">
    <property type="entry name" value="E3 UBIQUITIN-PROTEIN LIGASE TOPORS"/>
    <property type="match status" value="1"/>
</dbReference>
<gene>
    <name evidence="12" type="ORF">SCHCODRAFT_109777</name>
</gene>
<evidence type="ECO:0000313" key="13">
    <source>
        <dbReference type="Proteomes" id="UP000007431"/>
    </source>
</evidence>
<comment type="catalytic activity">
    <reaction evidence="1">
        <text>S-ubiquitinyl-[E2 ubiquitin-conjugating enzyme]-L-cysteine + [acceptor protein]-L-lysine = [E2 ubiquitin-conjugating enzyme]-L-cysteine + N(6)-ubiquitinyl-[acceptor protein]-L-lysine.</text>
        <dbReference type="EC" id="2.3.2.27"/>
    </reaction>
</comment>
<evidence type="ECO:0000256" key="6">
    <source>
        <dbReference type="ARBA" id="ARBA00022833"/>
    </source>
</evidence>
<protein>
    <recommendedName>
        <fullName evidence="2">RING-type E3 ubiquitin transferase</fullName>
        <ecNumber evidence="2">2.3.2.27</ecNumber>
    </recommendedName>
</protein>
<evidence type="ECO:0000259" key="11">
    <source>
        <dbReference type="PROSITE" id="PS50089"/>
    </source>
</evidence>
<organism evidence="13">
    <name type="scientific">Schizophyllum commune (strain H4-8 / FGSC 9210)</name>
    <name type="common">Split gill fungus</name>
    <dbReference type="NCBI Taxonomy" id="578458"/>
    <lineage>
        <taxon>Eukaryota</taxon>
        <taxon>Fungi</taxon>
        <taxon>Dikarya</taxon>
        <taxon>Basidiomycota</taxon>
        <taxon>Agaricomycotina</taxon>
        <taxon>Agaricomycetes</taxon>
        <taxon>Agaricomycetidae</taxon>
        <taxon>Agaricales</taxon>
        <taxon>Schizophyllaceae</taxon>
        <taxon>Schizophyllum</taxon>
    </lineage>
</organism>
<dbReference type="InParanoid" id="D8Q7J7"/>
<dbReference type="EMBL" id="GL377307">
    <property type="protein sequence ID" value="EFI96434.1"/>
    <property type="molecule type" value="Genomic_DNA"/>
</dbReference>
<dbReference type="Gene3D" id="3.30.40.10">
    <property type="entry name" value="Zinc/RING finger domain, C3HC4 (zinc finger)"/>
    <property type="match status" value="1"/>
</dbReference>
<dbReference type="InterPro" id="IPR017907">
    <property type="entry name" value="Znf_RING_CS"/>
</dbReference>
<dbReference type="SUPFAM" id="SSF57850">
    <property type="entry name" value="RING/U-box"/>
    <property type="match status" value="1"/>
</dbReference>
<keyword evidence="8" id="KW-0804">Transcription</keyword>
<dbReference type="InterPro" id="IPR013083">
    <property type="entry name" value="Znf_RING/FYVE/PHD"/>
</dbReference>
<feature type="compositionally biased region" description="Basic and acidic residues" evidence="10">
    <location>
        <begin position="551"/>
        <end position="561"/>
    </location>
</feature>
<evidence type="ECO:0000313" key="12">
    <source>
        <dbReference type="EMBL" id="EFI96434.1"/>
    </source>
</evidence>
<keyword evidence="13" id="KW-1185">Reference proteome</keyword>
<feature type="domain" description="RING-type" evidence="11">
    <location>
        <begin position="40"/>
        <end position="79"/>
    </location>
</feature>
<feature type="compositionally biased region" description="Polar residues" evidence="10">
    <location>
        <begin position="501"/>
        <end position="513"/>
    </location>
</feature>
<dbReference type="Proteomes" id="UP000007431">
    <property type="component" value="Unassembled WGS sequence"/>
</dbReference>
<evidence type="ECO:0000256" key="2">
    <source>
        <dbReference type="ARBA" id="ARBA00012483"/>
    </source>
</evidence>
<keyword evidence="6" id="KW-0862">Zinc</keyword>
<feature type="compositionally biased region" description="Basic and acidic residues" evidence="10">
    <location>
        <begin position="356"/>
        <end position="389"/>
    </location>
</feature>
<evidence type="ECO:0000256" key="10">
    <source>
        <dbReference type="SAM" id="MobiDB-lite"/>
    </source>
</evidence>
<keyword evidence="4" id="KW-0479">Metal-binding</keyword>
<dbReference type="InterPro" id="IPR001841">
    <property type="entry name" value="Znf_RING"/>
</dbReference>
<feature type="compositionally biased region" description="Basic and acidic residues" evidence="10">
    <location>
        <begin position="575"/>
        <end position="586"/>
    </location>
</feature>
<dbReference type="EC" id="2.3.2.27" evidence="2"/>
<proteinExistence type="predicted"/>
<evidence type="ECO:0000256" key="8">
    <source>
        <dbReference type="ARBA" id="ARBA00023163"/>
    </source>
</evidence>
<dbReference type="InterPro" id="IPR018957">
    <property type="entry name" value="Znf_C3HC4_RING-type"/>
</dbReference>
<dbReference type="GO" id="GO:0000209">
    <property type="term" value="P:protein polyubiquitination"/>
    <property type="evidence" value="ECO:0007669"/>
    <property type="project" value="TreeGrafter"/>
</dbReference>
<feature type="compositionally biased region" description="Basic and acidic residues" evidence="10">
    <location>
        <begin position="301"/>
        <end position="310"/>
    </location>
</feature>
<evidence type="ECO:0000256" key="3">
    <source>
        <dbReference type="ARBA" id="ARBA00022679"/>
    </source>
</evidence>
<feature type="non-terminal residue" evidence="12">
    <location>
        <position position="700"/>
    </location>
</feature>
<name>D8Q7J7_SCHCM</name>
<dbReference type="AlphaFoldDB" id="D8Q7J7"/>
<keyword evidence="5 9" id="KW-0863">Zinc-finger</keyword>
<dbReference type="GO" id="GO:0006513">
    <property type="term" value="P:protein monoubiquitination"/>
    <property type="evidence" value="ECO:0007669"/>
    <property type="project" value="TreeGrafter"/>
</dbReference>
<dbReference type="HOGENOM" id="CLU_393871_0_0_1"/>
<dbReference type="PANTHER" id="PTHR46077:SF1">
    <property type="entry name" value="TOP1 BINDING ARGININE_SERINE RICH PROTEIN, E3 UBIQUITIN LIGASE"/>
    <property type="match status" value="1"/>
</dbReference>
<feature type="region of interest" description="Disordered" evidence="10">
    <location>
        <begin position="301"/>
        <end position="648"/>
    </location>
</feature>
<evidence type="ECO:0000256" key="9">
    <source>
        <dbReference type="PROSITE-ProRule" id="PRU00175"/>
    </source>
</evidence>
<dbReference type="eggNOG" id="KOG4430">
    <property type="taxonomic scope" value="Eukaryota"/>
</dbReference>
<dbReference type="Pfam" id="PF00097">
    <property type="entry name" value="zf-C3HC4"/>
    <property type="match status" value="1"/>
</dbReference>
<dbReference type="SMART" id="SM00184">
    <property type="entry name" value="RING"/>
    <property type="match status" value="1"/>
</dbReference>
<dbReference type="VEuPathDB" id="FungiDB:SCHCODRAFT_02629162"/>